<dbReference type="Proteomes" id="UP000053097">
    <property type="component" value="Unassembled WGS sequence"/>
</dbReference>
<evidence type="ECO:0000256" key="1">
    <source>
        <dbReference type="SAM" id="MobiDB-lite"/>
    </source>
</evidence>
<evidence type="ECO:0000313" key="2">
    <source>
        <dbReference type="EMBL" id="EZA59196.1"/>
    </source>
</evidence>
<protein>
    <submittedName>
        <fullName evidence="2">Uncharacterized protein</fullName>
    </submittedName>
</protein>
<keyword evidence="3" id="KW-1185">Reference proteome</keyword>
<reference evidence="2 3" key="1">
    <citation type="journal article" date="2014" name="Curr. Biol.">
        <title>The genome of the clonal raider ant Cerapachys biroi.</title>
        <authorList>
            <person name="Oxley P.R."/>
            <person name="Ji L."/>
            <person name="Fetter-Pruneda I."/>
            <person name="McKenzie S.K."/>
            <person name="Li C."/>
            <person name="Hu H."/>
            <person name="Zhang G."/>
            <person name="Kronauer D.J."/>
        </authorList>
    </citation>
    <scope>NUCLEOTIDE SEQUENCE [LARGE SCALE GENOMIC DNA]</scope>
</reference>
<evidence type="ECO:0000313" key="3">
    <source>
        <dbReference type="Proteomes" id="UP000053097"/>
    </source>
</evidence>
<proteinExistence type="predicted"/>
<feature type="compositionally biased region" description="Basic and acidic residues" evidence="1">
    <location>
        <begin position="9"/>
        <end position="30"/>
    </location>
</feature>
<name>A0A026WU75_OOCBI</name>
<dbReference type="AlphaFoldDB" id="A0A026WU75"/>
<gene>
    <name evidence="2" type="ORF">X777_15838</name>
</gene>
<accession>A0A026WU75</accession>
<feature type="region of interest" description="Disordered" evidence="1">
    <location>
        <begin position="1"/>
        <end position="32"/>
    </location>
</feature>
<organism evidence="2 3">
    <name type="scientific">Ooceraea biroi</name>
    <name type="common">Clonal raider ant</name>
    <name type="synonym">Cerapachys biroi</name>
    <dbReference type="NCBI Taxonomy" id="2015173"/>
    <lineage>
        <taxon>Eukaryota</taxon>
        <taxon>Metazoa</taxon>
        <taxon>Ecdysozoa</taxon>
        <taxon>Arthropoda</taxon>
        <taxon>Hexapoda</taxon>
        <taxon>Insecta</taxon>
        <taxon>Pterygota</taxon>
        <taxon>Neoptera</taxon>
        <taxon>Endopterygota</taxon>
        <taxon>Hymenoptera</taxon>
        <taxon>Apocrita</taxon>
        <taxon>Aculeata</taxon>
        <taxon>Formicoidea</taxon>
        <taxon>Formicidae</taxon>
        <taxon>Dorylinae</taxon>
        <taxon>Ooceraea</taxon>
    </lineage>
</organism>
<dbReference type="EMBL" id="KK107109">
    <property type="protein sequence ID" value="EZA59196.1"/>
    <property type="molecule type" value="Genomic_DNA"/>
</dbReference>
<feature type="non-terminal residue" evidence="2">
    <location>
        <position position="1"/>
    </location>
</feature>
<sequence length="116" mass="12753">VPTGNATGKGDEKKNERERETQGEKKRAEAAQRWLRPRGASIIFQLGAARGETEIKNGYCPGSGFDLAVSARNSVLASRPMELLNSSIRRSRGKKRTEGGWATGERYVAVTTFVDR</sequence>